<keyword evidence="1" id="KW-0812">Transmembrane</keyword>
<accession>A0A6C0KUH3</accession>
<feature type="transmembrane region" description="Helical" evidence="1">
    <location>
        <begin position="67"/>
        <end position="90"/>
    </location>
</feature>
<organism evidence="2">
    <name type="scientific">viral metagenome</name>
    <dbReference type="NCBI Taxonomy" id="1070528"/>
    <lineage>
        <taxon>unclassified sequences</taxon>
        <taxon>metagenomes</taxon>
        <taxon>organismal metagenomes</taxon>
    </lineage>
</organism>
<name>A0A6C0KUH3_9ZZZZ</name>
<feature type="transmembrane region" description="Helical" evidence="1">
    <location>
        <begin position="38"/>
        <end position="55"/>
    </location>
</feature>
<reference evidence="2" key="1">
    <citation type="journal article" date="2020" name="Nature">
        <title>Giant virus diversity and host interactions through global metagenomics.</title>
        <authorList>
            <person name="Schulz F."/>
            <person name="Roux S."/>
            <person name="Paez-Espino D."/>
            <person name="Jungbluth S."/>
            <person name="Walsh D.A."/>
            <person name="Denef V.J."/>
            <person name="McMahon K.D."/>
            <person name="Konstantinidis K.T."/>
            <person name="Eloe-Fadrosh E.A."/>
            <person name="Kyrpides N.C."/>
            <person name="Woyke T."/>
        </authorList>
    </citation>
    <scope>NUCLEOTIDE SEQUENCE</scope>
    <source>
        <strain evidence="2">GVMAG-S-3300013094-100</strain>
    </source>
</reference>
<proteinExistence type="predicted"/>
<sequence length="100" mass="11042">MEDYTKKTITIGKLKMSLFSFIVALSGLVIGLISSIKINIVSGLVITLGFFLAAYNLNCVIVGHCRIWAWVLLIVYLINIVTTLSAYTIMRGRGSSSRKK</sequence>
<keyword evidence="1" id="KW-0472">Membrane</keyword>
<dbReference type="AlphaFoldDB" id="A0A6C0KUH3"/>
<keyword evidence="1" id="KW-1133">Transmembrane helix</keyword>
<evidence type="ECO:0000313" key="2">
    <source>
        <dbReference type="EMBL" id="QHU20871.1"/>
    </source>
</evidence>
<evidence type="ECO:0000256" key="1">
    <source>
        <dbReference type="SAM" id="Phobius"/>
    </source>
</evidence>
<protein>
    <submittedName>
        <fullName evidence="2">Uncharacterized protein</fullName>
    </submittedName>
</protein>
<feature type="transmembrane region" description="Helical" evidence="1">
    <location>
        <begin position="16"/>
        <end position="33"/>
    </location>
</feature>
<dbReference type="EMBL" id="MN740975">
    <property type="protein sequence ID" value="QHU20871.1"/>
    <property type="molecule type" value="Genomic_DNA"/>
</dbReference>